<feature type="domain" description="FHA" evidence="1">
    <location>
        <begin position="89"/>
        <end position="147"/>
    </location>
</feature>
<reference evidence="2 3" key="1">
    <citation type="submission" date="2023-01" db="EMBL/GenBank/DDBJ databases">
        <title>Analysis of 21 Apiospora genomes using comparative genomics revels a genus with tremendous synthesis potential of carbohydrate active enzymes and secondary metabolites.</title>
        <authorList>
            <person name="Sorensen T."/>
        </authorList>
    </citation>
    <scope>NUCLEOTIDE SEQUENCE [LARGE SCALE GENOMIC DNA]</scope>
    <source>
        <strain evidence="2 3">CBS 117206</strain>
    </source>
</reference>
<gene>
    <name evidence="2" type="ORF">PG999_003668</name>
</gene>
<dbReference type="Gene3D" id="2.60.200.20">
    <property type="match status" value="1"/>
</dbReference>
<sequence length="289" mass="33040">MQRAERITGPRDDEPTLHDTSPWCSFVFPDVVCYLIPRSYVTRQHVARLASKRSPHVMERPRPKDSNQLRSFAIALRFSSRLRDPLHGFKFGRLQGRCDLHFDAPTYAASNDRIDNEHFRIFLEADSGAPILKDHSRGGTIVDGTLLKTRDRRKSLDAGIADRNPWDTKTLRDGSSIVLTLSEELGEEAELSFYVRFPQNRTGEQQELYESNLLAYRKRLAVTTSRREELVVFPPASPSPAKYIKGHTITHSQHQVSTADQRGIPDVPQLPWLWGVRLPYHNPHARAPE</sequence>
<evidence type="ECO:0000259" key="1">
    <source>
        <dbReference type="PROSITE" id="PS50006"/>
    </source>
</evidence>
<evidence type="ECO:0000313" key="2">
    <source>
        <dbReference type="EMBL" id="KAK8123750.1"/>
    </source>
</evidence>
<dbReference type="InterPro" id="IPR008984">
    <property type="entry name" value="SMAD_FHA_dom_sf"/>
</dbReference>
<dbReference type="PROSITE" id="PS50006">
    <property type="entry name" value="FHA_DOMAIN"/>
    <property type="match status" value="1"/>
</dbReference>
<keyword evidence="3" id="KW-1185">Reference proteome</keyword>
<organism evidence="2 3">
    <name type="scientific">Apiospora kogelbergensis</name>
    <dbReference type="NCBI Taxonomy" id="1337665"/>
    <lineage>
        <taxon>Eukaryota</taxon>
        <taxon>Fungi</taxon>
        <taxon>Dikarya</taxon>
        <taxon>Ascomycota</taxon>
        <taxon>Pezizomycotina</taxon>
        <taxon>Sordariomycetes</taxon>
        <taxon>Xylariomycetidae</taxon>
        <taxon>Amphisphaeriales</taxon>
        <taxon>Apiosporaceae</taxon>
        <taxon>Apiospora</taxon>
    </lineage>
</organism>
<dbReference type="Proteomes" id="UP001392437">
    <property type="component" value="Unassembled WGS sequence"/>
</dbReference>
<comment type="caution">
    <text evidence="2">The sequence shown here is derived from an EMBL/GenBank/DDBJ whole genome shotgun (WGS) entry which is preliminary data.</text>
</comment>
<dbReference type="InterPro" id="IPR000253">
    <property type="entry name" value="FHA_dom"/>
</dbReference>
<proteinExistence type="predicted"/>
<dbReference type="Pfam" id="PF00498">
    <property type="entry name" value="FHA"/>
    <property type="match status" value="1"/>
</dbReference>
<accession>A0AAW0R448</accession>
<name>A0AAW0R448_9PEZI</name>
<evidence type="ECO:0000313" key="3">
    <source>
        <dbReference type="Proteomes" id="UP001392437"/>
    </source>
</evidence>
<dbReference type="EMBL" id="JAQQWP010000003">
    <property type="protein sequence ID" value="KAK8123750.1"/>
    <property type="molecule type" value="Genomic_DNA"/>
</dbReference>
<dbReference type="SUPFAM" id="SSF49879">
    <property type="entry name" value="SMAD/FHA domain"/>
    <property type="match status" value="1"/>
</dbReference>
<dbReference type="AlphaFoldDB" id="A0AAW0R448"/>
<protein>
    <recommendedName>
        <fullName evidence="1">FHA domain-containing protein</fullName>
    </recommendedName>
</protein>